<evidence type="ECO:0008006" key="3">
    <source>
        <dbReference type="Google" id="ProtNLM"/>
    </source>
</evidence>
<reference evidence="1 2" key="1">
    <citation type="submission" date="2012-04" db="EMBL/GenBank/DDBJ databases">
        <title>Complete genome of Rhodanobacter sp. 2APBS1.</title>
        <authorList>
            <consortium name="US DOE Joint Genome Institute"/>
            <person name="Huntemann M."/>
            <person name="Wei C.-L."/>
            <person name="Han J."/>
            <person name="Detter J.C."/>
            <person name="Han C."/>
            <person name="Tapia R."/>
            <person name="Munk A.C.C."/>
            <person name="Chen A."/>
            <person name="Krypides N."/>
            <person name="Mavromatis K."/>
            <person name="Markowitz V."/>
            <person name="Szeto E."/>
            <person name="Ivanova N."/>
            <person name="Mikhailova N."/>
            <person name="Ovchinnikova G."/>
            <person name="Pagani I."/>
            <person name="Pati A."/>
            <person name="Goodwin L."/>
            <person name="Peters L."/>
            <person name="Pitluck S."/>
            <person name="Woyke T."/>
            <person name="Prakash O."/>
            <person name="Elkins J."/>
            <person name="Brown S."/>
            <person name="Palumbo A."/>
            <person name="Hemme C."/>
            <person name="Zhou J."/>
            <person name="Watson D."/>
            <person name="Jardine P."/>
            <person name="Kostka J."/>
            <person name="Green S."/>
        </authorList>
    </citation>
    <scope>NUCLEOTIDE SEQUENCE [LARGE SCALE GENOMIC DNA]</scope>
    <source>
        <strain evidence="1 2">2APBS1</strain>
    </source>
</reference>
<protein>
    <recommendedName>
        <fullName evidence="3">Asparagine synthetase domain-containing protein</fullName>
    </recommendedName>
</protein>
<dbReference type="eggNOG" id="COG0367">
    <property type="taxonomic scope" value="Bacteria"/>
</dbReference>
<dbReference type="KEGG" id="rhd:R2APBS1_3062"/>
<name>I4WQT0_9GAMM</name>
<dbReference type="STRING" id="666685.R2APBS1_3062"/>
<dbReference type="RefSeq" id="WP_007511445.1">
    <property type="nucleotide sequence ID" value="NC_020541.1"/>
</dbReference>
<dbReference type="InterPro" id="IPR029055">
    <property type="entry name" value="Ntn_hydrolases_N"/>
</dbReference>
<dbReference type="Proteomes" id="UP000011859">
    <property type="component" value="Chromosome"/>
</dbReference>
<dbReference type="EMBL" id="CP003470">
    <property type="protein sequence ID" value="AGG90135.1"/>
    <property type="molecule type" value="Genomic_DNA"/>
</dbReference>
<dbReference type="PATRIC" id="fig|666685.9.peg.2188"/>
<dbReference type="OrthoDB" id="6287162at2"/>
<gene>
    <name evidence="1" type="ORF">R2APBS1_3062</name>
</gene>
<dbReference type="SUPFAM" id="SSF52402">
    <property type="entry name" value="Adenine nucleotide alpha hydrolases-like"/>
    <property type="match status" value="1"/>
</dbReference>
<keyword evidence="2" id="KW-1185">Reference proteome</keyword>
<evidence type="ECO:0000313" key="2">
    <source>
        <dbReference type="Proteomes" id="UP000011859"/>
    </source>
</evidence>
<sequence length="575" mass="63471" precursor="true">MLNALSVFLVGGDSDGQTRAARSLERQRFIRATQIEWNGGSVVAWGHPEQRRVEDCVVQSPLGAACCVGPLWFRGYFGRQALASLLDEVRATGRLEEGSLRGNFALFLDTGEQTWLLNDALGFIRIYTSADGCFFSTSWLAVCAYGQRVEPDAASAIEYVLLGAAHSCQSVARGVDLLPLGRVQDFRRRSTWQRFPRGFEVQAPEFHSLDEAVEAITGHLRTTSSEVASAFPGRVNAALSGGFDSRLIVAGLLDAGVRPRLFVYGDADSADVAAARTVAAAADLALEAIDKRAMNRGFPMPDIEALEQSALFFDGLPSDGIDDPGADRHTRLQQTADGRIALNGGGGEIFRNFFHLPNRAFAARDIVRTFYRGFSRSVFRDPDGLASYEARLAASMRNIVGMSEVGSERLSREQVELLYPLFRCHYWMGLNNSVAVRHGNYATPLVDLESVRLALRVPLRWKNAGALESRLVAALHLAVAAQPSTYGFRFDAGPGWKARLAEWTTCARPARLRPLINATRRSLQNMRIAPAVWQRYRALLPGEWRMDSLLDLIQLTDERALGRALAVEVVWRRLL</sequence>
<accession>I4WQT0</accession>
<dbReference type="InterPro" id="IPR014729">
    <property type="entry name" value="Rossmann-like_a/b/a_fold"/>
</dbReference>
<dbReference type="HOGENOM" id="CLU_480355_0_0_6"/>
<accession>M4NGR2</accession>
<proteinExistence type="predicted"/>
<organism evidence="1 2">
    <name type="scientific">Rhodanobacter denitrificans</name>
    <dbReference type="NCBI Taxonomy" id="666685"/>
    <lineage>
        <taxon>Bacteria</taxon>
        <taxon>Pseudomonadati</taxon>
        <taxon>Pseudomonadota</taxon>
        <taxon>Gammaproteobacteria</taxon>
        <taxon>Lysobacterales</taxon>
        <taxon>Rhodanobacteraceae</taxon>
        <taxon>Rhodanobacter</taxon>
    </lineage>
</organism>
<evidence type="ECO:0000313" key="1">
    <source>
        <dbReference type="EMBL" id="AGG90135.1"/>
    </source>
</evidence>
<dbReference type="SUPFAM" id="SSF56235">
    <property type="entry name" value="N-terminal nucleophile aminohydrolases (Ntn hydrolases)"/>
    <property type="match status" value="1"/>
</dbReference>
<dbReference type="Gene3D" id="3.40.50.620">
    <property type="entry name" value="HUPs"/>
    <property type="match status" value="1"/>
</dbReference>
<dbReference type="AlphaFoldDB" id="I4WQT0"/>